<dbReference type="RefSeq" id="WP_338600741.1">
    <property type="nucleotide sequence ID" value="NZ_CP146016.1"/>
</dbReference>
<evidence type="ECO:0000259" key="1">
    <source>
        <dbReference type="Pfam" id="PF00535"/>
    </source>
</evidence>
<feature type="domain" description="Glycosyltransferase 2-like" evidence="1">
    <location>
        <begin position="9"/>
        <end position="90"/>
    </location>
</feature>
<sequence>MSNICIYGTVYNNYNTIEYSIKSIWRPDYVIVITDNYSTDGTWEKLQEIKKEYNLILYRLRSSRGKGRDYSLRHCPDNSKTSFFDLDVEYNENFHRITEWSSLDKITYAHWLFIGKKEYIVNKGGWRDLNGAEDVELINRIGFDYYIPVIVGKSIYKGKATKERESRYAHGTKLLLRNINNFIDTIRGCGFNWREVYNLYFKYRRIHYSYLPIILGIYFIAKLKRIYRYSSLHDNITNSFLERLNKLTLPKELNIPDDYFLFGISRRDLLLYSDLERLADIKLKEKIGDYKKFLCSDSLIRYVKNSEGLKKALELSNLSKIECHELN</sequence>
<accession>A0AAX4KZH9</accession>
<name>A0AAX4KZH9_9CREN</name>
<dbReference type="GO" id="GO:0016757">
    <property type="term" value="F:glycosyltransferase activity"/>
    <property type="evidence" value="ECO:0007669"/>
    <property type="project" value="UniProtKB-KW"/>
</dbReference>
<gene>
    <name evidence="2" type="ORF">V6M85_12565</name>
</gene>
<organism evidence="2 3">
    <name type="scientific">Sulfolobus tengchongensis</name>
    <dbReference type="NCBI Taxonomy" id="207809"/>
    <lineage>
        <taxon>Archaea</taxon>
        <taxon>Thermoproteota</taxon>
        <taxon>Thermoprotei</taxon>
        <taxon>Sulfolobales</taxon>
        <taxon>Sulfolobaceae</taxon>
        <taxon>Sulfolobus</taxon>
    </lineage>
</organism>
<dbReference type="EMBL" id="CP146016">
    <property type="protein sequence ID" value="WWQ60259.1"/>
    <property type="molecule type" value="Genomic_DNA"/>
</dbReference>
<dbReference type="Gene3D" id="3.90.550.10">
    <property type="entry name" value="Spore Coat Polysaccharide Biosynthesis Protein SpsA, Chain A"/>
    <property type="match status" value="1"/>
</dbReference>
<proteinExistence type="predicted"/>
<protein>
    <submittedName>
        <fullName evidence="2">Glycosyltransferase family 2 protein</fullName>
        <ecNumber evidence="2">2.4.-.-</ecNumber>
    </submittedName>
</protein>
<keyword evidence="3" id="KW-1185">Reference proteome</keyword>
<dbReference type="Proteomes" id="UP001432202">
    <property type="component" value="Chromosome"/>
</dbReference>
<dbReference type="Pfam" id="PF00535">
    <property type="entry name" value="Glycos_transf_2"/>
    <property type="match status" value="1"/>
</dbReference>
<reference evidence="2 3" key="1">
    <citation type="submission" date="2024-02" db="EMBL/GenBank/DDBJ databases">
        <title>STSV induces naive adaptation in Sulfolobus.</title>
        <authorList>
            <person name="Xiang X."/>
            <person name="Song M."/>
        </authorList>
    </citation>
    <scope>NUCLEOTIDE SEQUENCE [LARGE SCALE GENOMIC DNA]</scope>
    <source>
        <strain evidence="2 3">RT2</strain>
    </source>
</reference>
<dbReference type="AlphaFoldDB" id="A0AAX4KZH9"/>
<dbReference type="CDD" id="cd00761">
    <property type="entry name" value="Glyco_tranf_GTA_type"/>
    <property type="match status" value="1"/>
</dbReference>
<dbReference type="SUPFAM" id="SSF53448">
    <property type="entry name" value="Nucleotide-diphospho-sugar transferases"/>
    <property type="match status" value="1"/>
</dbReference>
<dbReference type="GeneID" id="89337616"/>
<evidence type="ECO:0000313" key="3">
    <source>
        <dbReference type="Proteomes" id="UP001432202"/>
    </source>
</evidence>
<dbReference type="InterPro" id="IPR029044">
    <property type="entry name" value="Nucleotide-diphossugar_trans"/>
</dbReference>
<keyword evidence="2" id="KW-0328">Glycosyltransferase</keyword>
<keyword evidence="2" id="KW-0808">Transferase</keyword>
<dbReference type="EC" id="2.4.-.-" evidence="2"/>
<dbReference type="InterPro" id="IPR001173">
    <property type="entry name" value="Glyco_trans_2-like"/>
</dbReference>
<evidence type="ECO:0000313" key="2">
    <source>
        <dbReference type="EMBL" id="WWQ60259.1"/>
    </source>
</evidence>